<dbReference type="AlphaFoldDB" id="A0A1V2H7K3"/>
<dbReference type="SMART" id="SM00052">
    <property type="entry name" value="EAL"/>
    <property type="match status" value="1"/>
</dbReference>
<gene>
    <name evidence="2" type="ORF">BKE38_05815</name>
</gene>
<protein>
    <recommendedName>
        <fullName evidence="1">EAL domain-containing protein</fullName>
    </recommendedName>
</protein>
<accession>A0A1V2H7K3</accession>
<dbReference type="InterPro" id="IPR001633">
    <property type="entry name" value="EAL_dom"/>
</dbReference>
<dbReference type="EMBL" id="MLCO01000042">
    <property type="protein sequence ID" value="ONG56480.1"/>
    <property type="molecule type" value="Genomic_DNA"/>
</dbReference>
<keyword evidence="3" id="KW-1185">Reference proteome</keyword>
<evidence type="ECO:0000259" key="1">
    <source>
        <dbReference type="PROSITE" id="PS50883"/>
    </source>
</evidence>
<dbReference type="SUPFAM" id="SSF141868">
    <property type="entry name" value="EAL domain-like"/>
    <property type="match status" value="1"/>
</dbReference>
<dbReference type="RefSeq" id="WP_076956442.1">
    <property type="nucleotide sequence ID" value="NZ_MLCO01000042.1"/>
</dbReference>
<name>A0A1V2H7K3_9PROT</name>
<feature type="domain" description="EAL" evidence="1">
    <location>
        <begin position="119"/>
        <end position="370"/>
    </location>
</feature>
<sequence length="378" mass="40243">MSPQPIPVPGRAQQTLLLARDPAVLRALHGVAGMPPRELSSGREALRHLFTAEDPARHLVCQPSAAGKAWPALLATAQDPFVGTGLIVVQEDARGPGVPARASDLAAALKSTPPPGPAPVTDPMVLARGLARGEISVRYQPVLRIADERPVLVEGLARWQPKGDVPLGPDSFVPLAERSGQVSALSVAVAQAAFAELGPIIGRLGASLSLNLPLSLLLDRTVPQRLCQLRDAAHFPADALMVELTETTPVRDRSALRRALHRCRALGLPVLVDDMGLQDERVALLDLPFAGIKLDRSLVAAMPESHRARAEVAMLVRRAHANRMTVTAEGISDSRLWRAVAAAGVDNAQGYAISRPLTAAALPAWASTRHWTHRNLQG</sequence>
<evidence type="ECO:0000313" key="3">
    <source>
        <dbReference type="Proteomes" id="UP000188879"/>
    </source>
</evidence>
<dbReference type="CDD" id="cd01948">
    <property type="entry name" value="EAL"/>
    <property type="match status" value="1"/>
</dbReference>
<dbReference type="InterPro" id="IPR050706">
    <property type="entry name" value="Cyclic-di-GMP_PDE-like"/>
</dbReference>
<comment type="caution">
    <text evidence="2">The sequence shown here is derived from an EMBL/GenBank/DDBJ whole genome shotgun (WGS) entry which is preliminary data.</text>
</comment>
<evidence type="ECO:0000313" key="2">
    <source>
        <dbReference type="EMBL" id="ONG56480.1"/>
    </source>
</evidence>
<dbReference type="Gene3D" id="3.20.20.450">
    <property type="entry name" value="EAL domain"/>
    <property type="match status" value="1"/>
</dbReference>
<dbReference type="InterPro" id="IPR035919">
    <property type="entry name" value="EAL_sf"/>
</dbReference>
<organism evidence="2 3">
    <name type="scientific">Teichococcus deserti</name>
    <dbReference type="NCBI Taxonomy" id="1817963"/>
    <lineage>
        <taxon>Bacteria</taxon>
        <taxon>Pseudomonadati</taxon>
        <taxon>Pseudomonadota</taxon>
        <taxon>Alphaproteobacteria</taxon>
        <taxon>Acetobacterales</taxon>
        <taxon>Roseomonadaceae</taxon>
        <taxon>Roseomonas</taxon>
    </lineage>
</organism>
<dbReference type="GO" id="GO:0071111">
    <property type="term" value="F:cyclic-guanylate-specific phosphodiesterase activity"/>
    <property type="evidence" value="ECO:0007669"/>
    <property type="project" value="InterPro"/>
</dbReference>
<proteinExistence type="predicted"/>
<dbReference type="PROSITE" id="PS50883">
    <property type="entry name" value="EAL"/>
    <property type="match status" value="1"/>
</dbReference>
<dbReference type="Proteomes" id="UP000188879">
    <property type="component" value="Unassembled WGS sequence"/>
</dbReference>
<dbReference type="OrthoDB" id="7245672at2"/>
<dbReference type="PANTHER" id="PTHR33121:SF79">
    <property type="entry name" value="CYCLIC DI-GMP PHOSPHODIESTERASE PDED-RELATED"/>
    <property type="match status" value="1"/>
</dbReference>
<reference evidence="2 3" key="1">
    <citation type="submission" date="2016-10" db="EMBL/GenBank/DDBJ databases">
        <title>Draft Genome sequence of Roseomonas sp. strain M3.</title>
        <authorList>
            <person name="Subhash Y."/>
            <person name="Lee S."/>
        </authorList>
    </citation>
    <scope>NUCLEOTIDE SEQUENCE [LARGE SCALE GENOMIC DNA]</scope>
    <source>
        <strain evidence="2 3">M3</strain>
    </source>
</reference>
<dbReference type="Pfam" id="PF00563">
    <property type="entry name" value="EAL"/>
    <property type="match status" value="1"/>
</dbReference>
<dbReference type="PANTHER" id="PTHR33121">
    <property type="entry name" value="CYCLIC DI-GMP PHOSPHODIESTERASE PDEF"/>
    <property type="match status" value="1"/>
</dbReference>